<evidence type="ECO:0000313" key="12">
    <source>
        <dbReference type="EMBL" id="BDI15559.1"/>
    </source>
</evidence>
<sequence length="211" mass="23759">MRVALFGTSADPPTAGHQKILSWLSERYDWVAVWAADNPFKSHQTPLEHRAAMLRLLIADIDAPRHNIALEQELSSFRTLETVEKAKFTWGEDAELTMIIGSDLLNQLPRWYRIEDLLQQVQLLIVPRPGYAIDESSSEVVQKLGGKIAIASLTGLDVSSTAYREHGDSQALTAPVVAYINREHLYECQDVHKKDTNSVKPTTFGRFQGWC</sequence>
<proteinExistence type="inferred from homology"/>
<evidence type="ECO:0000256" key="6">
    <source>
        <dbReference type="ARBA" id="ARBA00022741"/>
    </source>
</evidence>
<evidence type="ECO:0000256" key="7">
    <source>
        <dbReference type="ARBA" id="ARBA00022840"/>
    </source>
</evidence>
<evidence type="ECO:0000256" key="10">
    <source>
        <dbReference type="HAMAP-Rule" id="MF_00244"/>
    </source>
</evidence>
<keyword evidence="7 10" id="KW-0067">ATP-binding</keyword>
<dbReference type="NCBIfam" id="NF000842">
    <property type="entry name" value="PRK00071.2-1"/>
    <property type="match status" value="1"/>
</dbReference>
<dbReference type="NCBIfam" id="TIGR00125">
    <property type="entry name" value="cyt_tran_rel"/>
    <property type="match status" value="1"/>
</dbReference>
<dbReference type="InterPro" id="IPR014729">
    <property type="entry name" value="Rossmann-like_a/b/a_fold"/>
</dbReference>
<evidence type="ECO:0000313" key="13">
    <source>
        <dbReference type="Proteomes" id="UP001055453"/>
    </source>
</evidence>
<evidence type="ECO:0000256" key="4">
    <source>
        <dbReference type="ARBA" id="ARBA00022679"/>
    </source>
</evidence>
<dbReference type="EC" id="2.7.7.18" evidence="10"/>
<dbReference type="CDD" id="cd02165">
    <property type="entry name" value="NMNAT"/>
    <property type="match status" value="1"/>
</dbReference>
<dbReference type="InterPro" id="IPR004821">
    <property type="entry name" value="Cyt_trans-like"/>
</dbReference>
<keyword evidence="3 10" id="KW-0662">Pyridine nucleotide biosynthesis</keyword>
<comment type="catalytic activity">
    <reaction evidence="9 10">
        <text>nicotinate beta-D-ribonucleotide + ATP + H(+) = deamido-NAD(+) + diphosphate</text>
        <dbReference type="Rhea" id="RHEA:22860"/>
        <dbReference type="ChEBI" id="CHEBI:15378"/>
        <dbReference type="ChEBI" id="CHEBI:30616"/>
        <dbReference type="ChEBI" id="CHEBI:33019"/>
        <dbReference type="ChEBI" id="CHEBI:57502"/>
        <dbReference type="ChEBI" id="CHEBI:58437"/>
        <dbReference type="EC" id="2.7.7.18"/>
    </reaction>
</comment>
<comment type="function">
    <text evidence="1 10">Catalyzes the reversible adenylation of nicotinate mononucleotide (NaMN) to nicotinic acid adenine dinucleotide (NaAD).</text>
</comment>
<dbReference type="InterPro" id="IPR005248">
    <property type="entry name" value="NadD/NMNAT"/>
</dbReference>
<evidence type="ECO:0000256" key="3">
    <source>
        <dbReference type="ARBA" id="ARBA00022642"/>
    </source>
</evidence>
<keyword evidence="6 10" id="KW-0547">Nucleotide-binding</keyword>
<feature type="domain" description="Cytidyltransferase-like" evidence="11">
    <location>
        <begin position="5"/>
        <end position="165"/>
    </location>
</feature>
<protein>
    <recommendedName>
        <fullName evidence="10">Probable nicotinate-nucleotide adenylyltransferase</fullName>
        <ecNumber evidence="10">2.7.7.18</ecNumber>
    </recommendedName>
    <alternativeName>
        <fullName evidence="10">Deamido-NAD(+) diphosphorylase</fullName>
    </alternativeName>
    <alternativeName>
        <fullName evidence="10">Deamido-NAD(+) pyrophosphorylase</fullName>
    </alternativeName>
    <alternativeName>
        <fullName evidence="10">Nicotinate mononucleotide adenylyltransferase</fullName>
        <shortName evidence="10">NaMN adenylyltransferase</shortName>
    </alternativeName>
</protein>
<dbReference type="GO" id="GO:0016779">
    <property type="term" value="F:nucleotidyltransferase activity"/>
    <property type="evidence" value="ECO:0007669"/>
    <property type="project" value="UniProtKB-KW"/>
</dbReference>
<accession>A0ABN6Q170</accession>
<keyword evidence="5 10" id="KW-0548">Nucleotidyltransferase</keyword>
<dbReference type="Proteomes" id="UP001055453">
    <property type="component" value="Chromosome"/>
</dbReference>
<evidence type="ECO:0000256" key="8">
    <source>
        <dbReference type="ARBA" id="ARBA00023027"/>
    </source>
</evidence>
<comment type="similarity">
    <text evidence="10">Belongs to the NadD family.</text>
</comment>
<dbReference type="Pfam" id="PF01467">
    <property type="entry name" value="CTP_transf_like"/>
    <property type="match status" value="1"/>
</dbReference>
<evidence type="ECO:0000256" key="2">
    <source>
        <dbReference type="ARBA" id="ARBA00005019"/>
    </source>
</evidence>
<dbReference type="EMBL" id="AP025732">
    <property type="protein sequence ID" value="BDI15559.1"/>
    <property type="molecule type" value="Genomic_DNA"/>
</dbReference>
<dbReference type="PANTHER" id="PTHR39321:SF3">
    <property type="entry name" value="PHOSPHOPANTETHEINE ADENYLYLTRANSFERASE"/>
    <property type="match status" value="1"/>
</dbReference>
<evidence type="ECO:0000256" key="5">
    <source>
        <dbReference type="ARBA" id="ARBA00022695"/>
    </source>
</evidence>
<keyword evidence="13" id="KW-1185">Reference proteome</keyword>
<evidence type="ECO:0000256" key="9">
    <source>
        <dbReference type="ARBA" id="ARBA00048721"/>
    </source>
</evidence>
<organism evidence="12 13">
    <name type="scientific">Nostoc cf. commune SO-36</name>
    <dbReference type="NCBI Taxonomy" id="449208"/>
    <lineage>
        <taxon>Bacteria</taxon>
        <taxon>Bacillati</taxon>
        <taxon>Cyanobacteriota</taxon>
        <taxon>Cyanophyceae</taxon>
        <taxon>Nostocales</taxon>
        <taxon>Nostocaceae</taxon>
        <taxon>Nostoc</taxon>
    </lineage>
</organism>
<comment type="pathway">
    <text evidence="2 10">Cofactor biosynthesis; NAD(+) biosynthesis; deamido-NAD(+) from nicotinate D-ribonucleotide: step 1/1.</text>
</comment>
<dbReference type="NCBIfam" id="TIGR00482">
    <property type="entry name" value="nicotinate (nicotinamide) nucleotide adenylyltransferase"/>
    <property type="match status" value="1"/>
</dbReference>
<dbReference type="HAMAP" id="MF_00244">
    <property type="entry name" value="NaMN_adenylyltr"/>
    <property type="match status" value="1"/>
</dbReference>
<name>A0ABN6Q170_NOSCO</name>
<keyword evidence="8 10" id="KW-0520">NAD</keyword>
<keyword evidence="4 10" id="KW-0808">Transferase</keyword>
<evidence type="ECO:0000256" key="1">
    <source>
        <dbReference type="ARBA" id="ARBA00002324"/>
    </source>
</evidence>
<reference evidence="12" key="1">
    <citation type="submission" date="2022-04" db="EMBL/GenBank/DDBJ databases">
        <title>Complete genome sequence of a cyanobacterium, Nostoc sp. SO-36, isolated in Antarctica.</title>
        <authorList>
            <person name="Kanesaki Y."/>
            <person name="Effendi D."/>
            <person name="Sakamoto T."/>
            <person name="Ohtani S."/>
            <person name="Awai K."/>
        </authorList>
    </citation>
    <scope>NUCLEOTIDE SEQUENCE</scope>
    <source>
        <strain evidence="12">SO-36</strain>
    </source>
</reference>
<gene>
    <name evidence="12" type="primary">nadD_1</name>
    <name evidence="10" type="synonym">nadD</name>
    <name evidence="12" type="ORF">ANSO36C_13610</name>
</gene>
<evidence type="ECO:0000259" key="11">
    <source>
        <dbReference type="Pfam" id="PF01467"/>
    </source>
</evidence>
<dbReference type="Gene3D" id="3.40.50.620">
    <property type="entry name" value="HUPs"/>
    <property type="match status" value="1"/>
</dbReference>
<dbReference type="PANTHER" id="PTHR39321">
    <property type="entry name" value="NICOTINATE-NUCLEOTIDE ADENYLYLTRANSFERASE-RELATED"/>
    <property type="match status" value="1"/>
</dbReference>
<dbReference type="SUPFAM" id="SSF52374">
    <property type="entry name" value="Nucleotidylyl transferase"/>
    <property type="match status" value="1"/>
</dbReference>